<accession>A0A183B5S3</accession>
<name>A0A183B5S3_9TREM</name>
<evidence type="ECO:0000256" key="1">
    <source>
        <dbReference type="SAM" id="MobiDB-lite"/>
    </source>
</evidence>
<proteinExistence type="predicted"/>
<organism evidence="4">
    <name type="scientific">Echinostoma caproni</name>
    <dbReference type="NCBI Taxonomy" id="27848"/>
    <lineage>
        <taxon>Eukaryota</taxon>
        <taxon>Metazoa</taxon>
        <taxon>Spiralia</taxon>
        <taxon>Lophotrochozoa</taxon>
        <taxon>Platyhelminthes</taxon>
        <taxon>Trematoda</taxon>
        <taxon>Digenea</taxon>
        <taxon>Plagiorchiida</taxon>
        <taxon>Echinostomata</taxon>
        <taxon>Echinostomatoidea</taxon>
        <taxon>Echinostomatidae</taxon>
        <taxon>Echinostoma</taxon>
    </lineage>
</organism>
<evidence type="ECO:0000313" key="2">
    <source>
        <dbReference type="EMBL" id="VDP91830.1"/>
    </source>
</evidence>
<evidence type="ECO:0000313" key="4">
    <source>
        <dbReference type="WBParaSite" id="ECPE_0001459801-mRNA-1"/>
    </source>
</evidence>
<feature type="region of interest" description="Disordered" evidence="1">
    <location>
        <begin position="34"/>
        <end position="62"/>
    </location>
</feature>
<dbReference type="AlphaFoldDB" id="A0A183B5S3"/>
<feature type="compositionally biased region" description="Polar residues" evidence="1">
    <location>
        <begin position="38"/>
        <end position="49"/>
    </location>
</feature>
<reference evidence="4" key="1">
    <citation type="submission" date="2016-06" db="UniProtKB">
        <authorList>
            <consortium name="WormBaseParasite"/>
        </authorList>
    </citation>
    <scope>IDENTIFICATION</scope>
</reference>
<evidence type="ECO:0000313" key="3">
    <source>
        <dbReference type="Proteomes" id="UP000272942"/>
    </source>
</evidence>
<dbReference type="Proteomes" id="UP000272942">
    <property type="component" value="Unassembled WGS sequence"/>
</dbReference>
<keyword evidence="3" id="KW-1185">Reference proteome</keyword>
<reference evidence="2 3" key="2">
    <citation type="submission" date="2018-11" db="EMBL/GenBank/DDBJ databases">
        <authorList>
            <consortium name="Pathogen Informatics"/>
        </authorList>
    </citation>
    <scope>NUCLEOTIDE SEQUENCE [LARGE SCALE GENOMIC DNA]</scope>
    <source>
        <strain evidence="2 3">Egypt</strain>
    </source>
</reference>
<dbReference type="WBParaSite" id="ECPE_0001459801-mRNA-1">
    <property type="protein sequence ID" value="ECPE_0001459801-mRNA-1"/>
    <property type="gene ID" value="ECPE_0001459801"/>
</dbReference>
<dbReference type="EMBL" id="UZAN01057892">
    <property type="protein sequence ID" value="VDP91830.1"/>
    <property type="molecule type" value="Genomic_DNA"/>
</dbReference>
<gene>
    <name evidence="2" type="ORF">ECPE_LOCUS14558</name>
</gene>
<sequence length="121" mass="13106">MLCSALSNQESYCGFRVPRRFPVSAQPSLSAEVHSMIHGSSPSTESNAIKTDYGRPVNPGNARYADDQIAMVETPASDDPSYQVHDRDRLGWKLPTPDFEGATVRSFIAQASCKASGKATL</sequence>
<protein>
    <submittedName>
        <fullName evidence="2 4">Uncharacterized protein</fullName>
    </submittedName>
</protein>